<keyword evidence="3" id="KW-1185">Reference proteome</keyword>
<accession>A0AAE9F3E4</accession>
<dbReference type="InterPro" id="IPR019427">
    <property type="entry name" value="7TM_GPCR_serpentine_rcpt_Srw"/>
</dbReference>
<feature type="transmembrane region" description="Helical" evidence="1">
    <location>
        <begin position="34"/>
        <end position="57"/>
    </location>
</feature>
<dbReference type="SUPFAM" id="SSF81321">
    <property type="entry name" value="Family A G protein-coupled receptor-like"/>
    <property type="match status" value="1"/>
</dbReference>
<reference evidence="2 3" key="1">
    <citation type="submission" date="2022-04" db="EMBL/GenBank/DDBJ databases">
        <title>Chromosome-level reference genomes for two strains of Caenorhabditis briggsae: an improved platform for comparative genomics.</title>
        <authorList>
            <person name="Stevens L."/>
            <person name="Andersen E."/>
        </authorList>
    </citation>
    <scope>NUCLEOTIDE SEQUENCE [LARGE SCALE GENOMIC DNA]</scope>
    <source>
        <strain evidence="2">VX34</strain>
        <tissue evidence="2">Whole-organism</tissue>
    </source>
</reference>
<sequence>MGPSTNTRPSSNPSKNHPKIHKVYSFVLSILEDFFSVILTISTATHMIICCLMSSMYRDTVLTMIRCGYVPKPRKPENSLTVD</sequence>
<keyword evidence="1" id="KW-1133">Transmembrane helix</keyword>
<dbReference type="PANTHER" id="PTHR22751">
    <property type="entry name" value="G-PROTEIN COUPLED RECEPTOR-RELATED"/>
    <property type="match status" value="1"/>
</dbReference>
<evidence type="ECO:0000256" key="1">
    <source>
        <dbReference type="SAM" id="Phobius"/>
    </source>
</evidence>
<proteinExistence type="predicted"/>
<dbReference type="Pfam" id="PF10324">
    <property type="entry name" value="7TM_GPCR_Srw"/>
    <property type="match status" value="1"/>
</dbReference>
<dbReference type="AlphaFoldDB" id="A0AAE9F3E4"/>
<dbReference type="GO" id="GO:0008528">
    <property type="term" value="F:G protein-coupled peptide receptor activity"/>
    <property type="evidence" value="ECO:0007669"/>
    <property type="project" value="InterPro"/>
</dbReference>
<evidence type="ECO:0000313" key="3">
    <source>
        <dbReference type="Proteomes" id="UP000829354"/>
    </source>
</evidence>
<dbReference type="Proteomes" id="UP000829354">
    <property type="component" value="Chromosome V"/>
</dbReference>
<gene>
    <name evidence="2" type="ORF">L5515_006793</name>
</gene>
<keyword evidence="1" id="KW-0472">Membrane</keyword>
<dbReference type="EMBL" id="CP092624">
    <property type="protein sequence ID" value="UMM33245.1"/>
    <property type="molecule type" value="Genomic_DNA"/>
</dbReference>
<keyword evidence="1" id="KW-0812">Transmembrane</keyword>
<organism evidence="2 3">
    <name type="scientific">Caenorhabditis briggsae</name>
    <dbReference type="NCBI Taxonomy" id="6238"/>
    <lineage>
        <taxon>Eukaryota</taxon>
        <taxon>Metazoa</taxon>
        <taxon>Ecdysozoa</taxon>
        <taxon>Nematoda</taxon>
        <taxon>Chromadorea</taxon>
        <taxon>Rhabditida</taxon>
        <taxon>Rhabditina</taxon>
        <taxon>Rhabditomorpha</taxon>
        <taxon>Rhabditoidea</taxon>
        <taxon>Rhabditidae</taxon>
        <taxon>Peloderinae</taxon>
        <taxon>Caenorhabditis</taxon>
    </lineage>
</organism>
<name>A0AAE9F3E4_CAEBR</name>
<protein>
    <submittedName>
        <fullName evidence="2">Uncharacterized protein</fullName>
    </submittedName>
</protein>
<evidence type="ECO:0000313" key="2">
    <source>
        <dbReference type="EMBL" id="UMM33245.1"/>
    </source>
</evidence>
<dbReference type="PANTHER" id="PTHR22751:SF30">
    <property type="entry name" value="G-PROTEIN COUPLED RECEPTORS FAMILY 1 PROFILE DOMAIN-CONTAINING PROTEIN"/>
    <property type="match status" value="1"/>
</dbReference>